<evidence type="ECO:0000313" key="3">
    <source>
        <dbReference type="Proteomes" id="UP000245166"/>
    </source>
</evidence>
<evidence type="ECO:0000256" key="1">
    <source>
        <dbReference type="ARBA" id="ARBA00006479"/>
    </source>
</evidence>
<gene>
    <name evidence="2" type="ORF">C8046_09265</name>
</gene>
<dbReference type="OrthoDB" id="3464494at2"/>
<sequence length="386" mass="39737">MLRPTTPTWTSATGTALRVAQEVLLHGPLSRAELARRFDLTPGTLTRITKALMDEGILTDSGRATQLGAAAGLEEQRLGRPSQPLDVVSEGLEFIGVKVAGDHAYAVRTTMRAQVLESVDAPLPTADPEAVSDVVAHLVEQLGEGVARVGVSVGGHVSATAVRRGPFLDWDDVPFGTLLAARLGTAPVLSNDVVAVTEATHWFGEARGCERFALVTIGAGTGLGLVTHGRIVMDDDVGLGLVGHLPLDPFGPVCRLGHRGCAEAVLTTAAITSAASVALGRSVDHAEVLALAAAGDPAARRIVDDAGRLLGRFISLVANITMPQLVVVGGEGATLVHVAGDAVRDAVAADRDPLAAPVPITVQEGGLTAWARGAAVIAIQDFVGAR</sequence>
<dbReference type="PANTHER" id="PTHR18964:SF149">
    <property type="entry name" value="BIFUNCTIONAL UDP-N-ACETYLGLUCOSAMINE 2-EPIMERASE_N-ACETYLMANNOSAMINE KINASE"/>
    <property type="match status" value="1"/>
</dbReference>
<dbReference type="RefSeq" id="WP_109229190.1">
    <property type="nucleotide sequence ID" value="NZ_PYHR01000002.1"/>
</dbReference>
<dbReference type="SUPFAM" id="SSF46785">
    <property type="entry name" value="Winged helix' DNA-binding domain"/>
    <property type="match status" value="1"/>
</dbReference>
<dbReference type="Pfam" id="PF00480">
    <property type="entry name" value="ROK"/>
    <property type="match status" value="1"/>
</dbReference>
<comment type="similarity">
    <text evidence="1">Belongs to the ROK (NagC/XylR) family.</text>
</comment>
<evidence type="ECO:0000313" key="2">
    <source>
        <dbReference type="EMBL" id="PWD50808.1"/>
    </source>
</evidence>
<proteinExistence type="inferred from homology"/>
<organism evidence="2 3">
    <name type="scientific">Serinibacter arcticus</name>
    <dbReference type="NCBI Taxonomy" id="1655435"/>
    <lineage>
        <taxon>Bacteria</taxon>
        <taxon>Bacillati</taxon>
        <taxon>Actinomycetota</taxon>
        <taxon>Actinomycetes</taxon>
        <taxon>Micrococcales</taxon>
        <taxon>Beutenbergiaceae</taxon>
        <taxon>Serinibacter</taxon>
    </lineage>
</organism>
<dbReference type="AlphaFoldDB" id="A0A2U1ZV03"/>
<dbReference type="Gene3D" id="3.30.420.40">
    <property type="match status" value="2"/>
</dbReference>
<dbReference type="EMBL" id="PYHR01000002">
    <property type="protein sequence ID" value="PWD50808.1"/>
    <property type="molecule type" value="Genomic_DNA"/>
</dbReference>
<dbReference type="InterPro" id="IPR036390">
    <property type="entry name" value="WH_DNA-bd_sf"/>
</dbReference>
<dbReference type="InterPro" id="IPR000600">
    <property type="entry name" value="ROK"/>
</dbReference>
<dbReference type="PANTHER" id="PTHR18964">
    <property type="entry name" value="ROK (REPRESSOR, ORF, KINASE) FAMILY"/>
    <property type="match status" value="1"/>
</dbReference>
<dbReference type="InterPro" id="IPR043129">
    <property type="entry name" value="ATPase_NBD"/>
</dbReference>
<dbReference type="Gene3D" id="1.10.10.10">
    <property type="entry name" value="Winged helix-like DNA-binding domain superfamily/Winged helix DNA-binding domain"/>
    <property type="match status" value="1"/>
</dbReference>
<keyword evidence="3" id="KW-1185">Reference proteome</keyword>
<accession>A0A2U1ZV03</accession>
<dbReference type="Pfam" id="PF13412">
    <property type="entry name" value="HTH_24"/>
    <property type="match status" value="1"/>
</dbReference>
<dbReference type="Proteomes" id="UP000245166">
    <property type="component" value="Unassembled WGS sequence"/>
</dbReference>
<comment type="caution">
    <text evidence="2">The sequence shown here is derived from an EMBL/GenBank/DDBJ whole genome shotgun (WGS) entry which is preliminary data.</text>
</comment>
<dbReference type="InterPro" id="IPR036388">
    <property type="entry name" value="WH-like_DNA-bd_sf"/>
</dbReference>
<dbReference type="SUPFAM" id="SSF53067">
    <property type="entry name" value="Actin-like ATPase domain"/>
    <property type="match status" value="1"/>
</dbReference>
<protein>
    <submittedName>
        <fullName evidence="2">MarR family transcriptional regulator</fullName>
    </submittedName>
</protein>
<name>A0A2U1ZV03_9MICO</name>
<reference evidence="2 3" key="1">
    <citation type="submission" date="2018-03" db="EMBL/GenBank/DDBJ databases">
        <title>Genome assembly of novel Miniimonas species PCH200.</title>
        <authorList>
            <person name="Thakur V."/>
            <person name="Kumar V."/>
            <person name="Singh D."/>
        </authorList>
    </citation>
    <scope>NUCLEOTIDE SEQUENCE [LARGE SCALE GENOMIC DNA]</scope>
    <source>
        <strain evidence="2 3">PCH200</strain>
    </source>
</reference>